<evidence type="ECO:0000313" key="3">
    <source>
        <dbReference type="Proteomes" id="UP000054600"/>
    </source>
</evidence>
<evidence type="ECO:0000256" key="1">
    <source>
        <dbReference type="SAM" id="MobiDB-lite"/>
    </source>
</evidence>
<name>A0A0W0Z2Y2_9GAMM</name>
<gene>
    <name evidence="2" type="ORF">Lsha_0667</name>
</gene>
<reference evidence="2 3" key="1">
    <citation type="submission" date="2015-11" db="EMBL/GenBank/DDBJ databases">
        <title>Genomic analysis of 38 Legionella species identifies large and diverse effector repertoires.</title>
        <authorList>
            <person name="Burstein D."/>
            <person name="Amaro F."/>
            <person name="Zusman T."/>
            <person name="Lifshitz Z."/>
            <person name="Cohen O."/>
            <person name="Gilbert J.A."/>
            <person name="Pupko T."/>
            <person name="Shuman H.A."/>
            <person name="Segal G."/>
        </authorList>
    </citation>
    <scope>NUCLEOTIDE SEQUENCE [LARGE SCALE GENOMIC DNA]</scope>
    <source>
        <strain evidence="2 3">ATCC 49655</strain>
    </source>
</reference>
<dbReference type="AlphaFoldDB" id="A0A0W0Z2Y2"/>
<dbReference type="PATRIC" id="fig|1122169.6.peg.764"/>
<evidence type="ECO:0000313" key="2">
    <source>
        <dbReference type="EMBL" id="KTD63489.1"/>
    </source>
</evidence>
<feature type="compositionally biased region" description="Basic and acidic residues" evidence="1">
    <location>
        <begin position="50"/>
        <end position="59"/>
    </location>
</feature>
<organism evidence="2 3">
    <name type="scientific">Legionella shakespearei DSM 23087</name>
    <dbReference type="NCBI Taxonomy" id="1122169"/>
    <lineage>
        <taxon>Bacteria</taxon>
        <taxon>Pseudomonadati</taxon>
        <taxon>Pseudomonadota</taxon>
        <taxon>Gammaproteobacteria</taxon>
        <taxon>Legionellales</taxon>
        <taxon>Legionellaceae</taxon>
        <taxon>Legionella</taxon>
    </lineage>
</organism>
<keyword evidence="3" id="KW-1185">Reference proteome</keyword>
<comment type="caution">
    <text evidence="2">The sequence shown here is derived from an EMBL/GenBank/DDBJ whole genome shotgun (WGS) entry which is preliminary data.</text>
</comment>
<sequence length="59" mass="6769">MLFPDSRRPERVFWREGSPQSGMVPLRSRLQADRATNPASFQGILRVKRRAQDDGDRGV</sequence>
<protein>
    <submittedName>
        <fullName evidence="2">Uncharacterized protein</fullName>
    </submittedName>
</protein>
<dbReference type="EMBL" id="LNYW01000020">
    <property type="protein sequence ID" value="KTD63489.1"/>
    <property type="molecule type" value="Genomic_DNA"/>
</dbReference>
<feature type="region of interest" description="Disordered" evidence="1">
    <location>
        <begin position="29"/>
        <end position="59"/>
    </location>
</feature>
<dbReference type="Proteomes" id="UP000054600">
    <property type="component" value="Unassembled WGS sequence"/>
</dbReference>
<proteinExistence type="predicted"/>
<accession>A0A0W0Z2Y2</accession>